<dbReference type="GO" id="GO:0016747">
    <property type="term" value="F:acyltransferase activity, transferring groups other than amino-acyl groups"/>
    <property type="evidence" value="ECO:0007669"/>
    <property type="project" value="InterPro"/>
</dbReference>
<dbReference type="eggNOG" id="COG1247">
    <property type="taxonomic scope" value="Bacteria"/>
</dbReference>
<dbReference type="RefSeq" id="WP_034529470.1">
    <property type="nucleotide sequence ID" value="NZ_BBAZ01000042.1"/>
</dbReference>
<feature type="domain" description="N-acetyltransferase" evidence="3">
    <location>
        <begin position="4"/>
        <end position="163"/>
    </location>
</feature>
<dbReference type="Gene3D" id="3.40.630.30">
    <property type="match status" value="1"/>
</dbReference>
<accession>A0A081BKR4</accession>
<sequence>MDDFTYRFATRADLDQIVAIYNKTIPSRQVTADLDPVTVQDREPWFKSFDQVHHGLWVIENDQHVVGWISLGSFNSRLAYRYTAEVSVYLDESVRGHHLGTRTLKFAEQQAKQMGIHTIVSLVFAHNQPSQGLFTKMGYEKWGHLPKVADMDNNEYDLDYFGKPI</sequence>
<dbReference type="CDD" id="cd04301">
    <property type="entry name" value="NAT_SF"/>
    <property type="match status" value="1"/>
</dbReference>
<dbReference type="PANTHER" id="PTHR43072">
    <property type="entry name" value="N-ACETYLTRANSFERASE"/>
    <property type="match status" value="1"/>
</dbReference>
<dbReference type="AlphaFoldDB" id="A0A081BKR4"/>
<dbReference type="OrthoDB" id="9798006at2"/>
<dbReference type="InterPro" id="IPR016181">
    <property type="entry name" value="Acyl_CoA_acyltransferase"/>
</dbReference>
<dbReference type="Proteomes" id="UP000028700">
    <property type="component" value="Unassembled WGS sequence"/>
</dbReference>
<dbReference type="InterPro" id="IPR000182">
    <property type="entry name" value="GNAT_dom"/>
</dbReference>
<dbReference type="STRING" id="1291743.LOSG293_430040"/>
<dbReference type="PROSITE" id="PS51186">
    <property type="entry name" value="GNAT"/>
    <property type="match status" value="1"/>
</dbReference>
<keyword evidence="5" id="KW-1185">Reference proteome</keyword>
<protein>
    <submittedName>
        <fullName evidence="4">Acetyltransferase</fullName>
    </submittedName>
</protein>
<evidence type="ECO:0000256" key="1">
    <source>
        <dbReference type="ARBA" id="ARBA00022679"/>
    </source>
</evidence>
<evidence type="ECO:0000313" key="4">
    <source>
        <dbReference type="EMBL" id="GAK48632.1"/>
    </source>
</evidence>
<keyword evidence="2" id="KW-0012">Acyltransferase</keyword>
<dbReference type="PANTHER" id="PTHR43072:SF23">
    <property type="entry name" value="UPF0039 PROTEIN C11D3.02C"/>
    <property type="match status" value="1"/>
</dbReference>
<evidence type="ECO:0000259" key="3">
    <source>
        <dbReference type="PROSITE" id="PS51186"/>
    </source>
</evidence>
<name>A0A081BKR4_9LACO</name>
<gene>
    <name evidence="4" type="ORF">LOSG293_430040</name>
</gene>
<reference evidence="4" key="1">
    <citation type="journal article" date="2014" name="Genome Announc.">
        <title>Draft Genome Sequence of Lactobacillus oryzae Strain SG293T.</title>
        <authorList>
            <person name="Tanizawa Y."/>
            <person name="Fujisawa T."/>
            <person name="Mochizuki T."/>
            <person name="Kaminuma E."/>
            <person name="Nakamura Y."/>
            <person name="Tohno M."/>
        </authorList>
    </citation>
    <scope>NUCLEOTIDE SEQUENCE [LARGE SCALE GENOMIC DNA]</scope>
    <source>
        <strain evidence="4">SG293</strain>
    </source>
</reference>
<evidence type="ECO:0000313" key="5">
    <source>
        <dbReference type="Proteomes" id="UP000028700"/>
    </source>
</evidence>
<keyword evidence="1 4" id="KW-0808">Transferase</keyword>
<organism evidence="4 5">
    <name type="scientific">Secundilactobacillus oryzae JCM 18671</name>
    <dbReference type="NCBI Taxonomy" id="1291743"/>
    <lineage>
        <taxon>Bacteria</taxon>
        <taxon>Bacillati</taxon>
        <taxon>Bacillota</taxon>
        <taxon>Bacilli</taxon>
        <taxon>Lactobacillales</taxon>
        <taxon>Lactobacillaceae</taxon>
        <taxon>Secundilactobacillus</taxon>
    </lineage>
</organism>
<evidence type="ECO:0000256" key="2">
    <source>
        <dbReference type="ARBA" id="ARBA00023315"/>
    </source>
</evidence>
<dbReference type="SUPFAM" id="SSF55729">
    <property type="entry name" value="Acyl-CoA N-acyltransferases (Nat)"/>
    <property type="match status" value="1"/>
</dbReference>
<dbReference type="Pfam" id="PF00583">
    <property type="entry name" value="Acetyltransf_1"/>
    <property type="match status" value="1"/>
</dbReference>
<comment type="caution">
    <text evidence="4">The sequence shown here is derived from an EMBL/GenBank/DDBJ whole genome shotgun (WGS) entry which is preliminary data.</text>
</comment>
<proteinExistence type="predicted"/>
<dbReference type="EMBL" id="BBJM01000043">
    <property type="protein sequence ID" value="GAK48632.1"/>
    <property type="molecule type" value="Genomic_DNA"/>
</dbReference>